<protein>
    <recommendedName>
        <fullName evidence="2">Phage integrase SAM-like domain-containing protein</fullName>
    </recommendedName>
</protein>
<feature type="domain" description="Phage integrase SAM-like" evidence="2">
    <location>
        <begin position="23"/>
        <end position="111"/>
    </location>
</feature>
<evidence type="ECO:0000313" key="3">
    <source>
        <dbReference type="EMBL" id="RNI22051.1"/>
    </source>
</evidence>
<dbReference type="GO" id="GO:0003677">
    <property type="term" value="F:DNA binding"/>
    <property type="evidence" value="ECO:0007669"/>
    <property type="project" value="UniProtKB-KW"/>
</dbReference>
<evidence type="ECO:0000313" key="4">
    <source>
        <dbReference type="Proteomes" id="UP000272117"/>
    </source>
</evidence>
<dbReference type="InterPro" id="IPR011010">
    <property type="entry name" value="DNA_brk_join_enz"/>
</dbReference>
<dbReference type="EMBL" id="RJJD01000023">
    <property type="protein sequence ID" value="RNI22051.1"/>
    <property type="molecule type" value="Genomic_DNA"/>
</dbReference>
<dbReference type="OrthoDB" id="1493636at2"/>
<name>A0A3M9M916_9BACT</name>
<dbReference type="AlphaFoldDB" id="A0A3M9M916"/>
<reference evidence="3 4" key="1">
    <citation type="submission" date="2018-11" db="EMBL/GenBank/DDBJ databases">
        <title>Rufibacter latericius sp. nov., isolated from water in Baiyang Lake.</title>
        <authorList>
            <person name="Yang Y."/>
        </authorList>
    </citation>
    <scope>NUCLEOTIDE SEQUENCE [LARGE SCALE GENOMIC DNA]</scope>
    <source>
        <strain evidence="3 4">R-22-1c-1</strain>
    </source>
</reference>
<evidence type="ECO:0000259" key="2">
    <source>
        <dbReference type="Pfam" id="PF13102"/>
    </source>
</evidence>
<gene>
    <name evidence="3" type="ORF">EFB08_23245</name>
</gene>
<organism evidence="3 4">
    <name type="scientific">Rufibacter latericius</name>
    <dbReference type="NCBI Taxonomy" id="2487040"/>
    <lineage>
        <taxon>Bacteria</taxon>
        <taxon>Pseudomonadati</taxon>
        <taxon>Bacteroidota</taxon>
        <taxon>Cytophagia</taxon>
        <taxon>Cytophagales</taxon>
        <taxon>Hymenobacteraceae</taxon>
        <taxon>Rufibacter</taxon>
    </lineage>
</organism>
<evidence type="ECO:0000256" key="1">
    <source>
        <dbReference type="ARBA" id="ARBA00023125"/>
    </source>
</evidence>
<dbReference type="RefSeq" id="WP_123129375.1">
    <property type="nucleotide sequence ID" value="NZ_RJJD01000023.1"/>
</dbReference>
<dbReference type="Pfam" id="PF13102">
    <property type="entry name" value="Phage_int_SAM_5"/>
    <property type="match status" value="1"/>
</dbReference>
<dbReference type="Proteomes" id="UP000272117">
    <property type="component" value="Unassembled WGS sequence"/>
</dbReference>
<dbReference type="InterPro" id="IPR010998">
    <property type="entry name" value="Integrase_recombinase_N"/>
</dbReference>
<dbReference type="InterPro" id="IPR025269">
    <property type="entry name" value="SAM-like_dom"/>
</dbReference>
<keyword evidence="1" id="KW-0238">DNA-binding</keyword>
<comment type="caution">
    <text evidence="3">The sequence shown here is derived from an EMBL/GenBank/DDBJ whole genome shotgun (WGS) entry which is preliminary data.</text>
</comment>
<accession>A0A3M9M916</accession>
<keyword evidence="4" id="KW-1185">Reference proteome</keyword>
<dbReference type="SUPFAM" id="SSF56349">
    <property type="entry name" value="DNA breaking-rejoining enzymes"/>
    <property type="match status" value="1"/>
</dbReference>
<proteinExistence type="predicted"/>
<sequence length="159" mass="18874">MVSVIRKKPTNATVERAPDFHYRFKEFMDYKKQAVEYATFQKFNTLHNYLIEFEKKTGYKVDFGSINDVFEYKFIDYLSKVKGNFNDTIAKNFTTLKTFMNWAPRYRYHNNQEFGYLSIPNNVSVPLALTLPELKKLLSLELSNNPRLKKIRDRFVSNA</sequence>
<dbReference type="Gene3D" id="1.10.150.130">
    <property type="match status" value="1"/>
</dbReference>